<dbReference type="PRINTS" id="PR00081">
    <property type="entry name" value="GDHRDH"/>
</dbReference>
<dbReference type="SUPFAM" id="SSF51735">
    <property type="entry name" value="NAD(P)-binding Rossmann-fold domains"/>
    <property type="match status" value="1"/>
</dbReference>
<accession>A0A1B7N2M5</accession>
<dbReference type="PANTHER" id="PTHR43976:SF16">
    <property type="entry name" value="SHORT-CHAIN DEHYDROGENASE_REDUCTASE FAMILY PROTEIN"/>
    <property type="match status" value="1"/>
</dbReference>
<dbReference type="Gene3D" id="3.40.50.720">
    <property type="entry name" value="NAD(P)-binding Rossmann-like Domain"/>
    <property type="match status" value="1"/>
</dbReference>
<dbReference type="Pfam" id="PF00106">
    <property type="entry name" value="adh_short"/>
    <property type="match status" value="1"/>
</dbReference>
<evidence type="ECO:0000313" key="4">
    <source>
        <dbReference type="Proteomes" id="UP000092154"/>
    </source>
</evidence>
<evidence type="ECO:0000256" key="1">
    <source>
        <dbReference type="ARBA" id="ARBA00006484"/>
    </source>
</evidence>
<dbReference type="InterPro" id="IPR002347">
    <property type="entry name" value="SDR_fam"/>
</dbReference>
<dbReference type="InterPro" id="IPR051911">
    <property type="entry name" value="SDR_oxidoreductase"/>
</dbReference>
<dbReference type="InParanoid" id="A0A1B7N2M5"/>
<evidence type="ECO:0000256" key="2">
    <source>
        <dbReference type="ARBA" id="ARBA00023002"/>
    </source>
</evidence>
<gene>
    <name evidence="3" type="ORF">K503DRAFT_799912</name>
</gene>
<reference evidence="3 4" key="1">
    <citation type="submission" date="2016-06" db="EMBL/GenBank/DDBJ databases">
        <title>Comparative genomics of the ectomycorrhizal sister species Rhizopogon vinicolor and Rhizopogon vesiculosus (Basidiomycota: Boletales) reveals a divergence of the mating type B locus.</title>
        <authorList>
            <consortium name="DOE Joint Genome Institute"/>
            <person name="Mujic A.B."/>
            <person name="Kuo A."/>
            <person name="Tritt A."/>
            <person name="Lipzen A."/>
            <person name="Chen C."/>
            <person name="Johnson J."/>
            <person name="Sharma A."/>
            <person name="Barry K."/>
            <person name="Grigoriev I.V."/>
            <person name="Spatafora J.W."/>
        </authorList>
    </citation>
    <scope>NUCLEOTIDE SEQUENCE [LARGE SCALE GENOMIC DNA]</scope>
    <source>
        <strain evidence="3 4">AM-OR11-026</strain>
    </source>
</reference>
<keyword evidence="2" id="KW-0560">Oxidoreductase</keyword>
<dbReference type="InterPro" id="IPR036291">
    <property type="entry name" value="NAD(P)-bd_dom_sf"/>
</dbReference>
<dbReference type="EMBL" id="KV448262">
    <property type="protein sequence ID" value="OAX39108.1"/>
    <property type="molecule type" value="Genomic_DNA"/>
</dbReference>
<dbReference type="Proteomes" id="UP000092154">
    <property type="component" value="Unassembled WGS sequence"/>
</dbReference>
<dbReference type="STRING" id="1314800.A0A1B7N2M5"/>
<sequence length="363" mass="39984">MASSGPKVWFVTGSVILLIATMSRRLISITSRLLSTTASRPSISTVSRPLARVSSNITSGAKVWFVTGASTGFGRAVTEFMLQKGDNVVATLRKPSVLDDLAKLYPKNRLLILPLDVTVPSDITDAFVKARETFGRVDVVFNNAGICFIGEVEGMPDGDAKHMFDTNFWGAANITKEAVATFRDFNEPPGGHLLQMSSRTALQVVPGVAHYAAAKAGIYISLTFVRDATYIVAIAFESLSEGYAAELDPAWNIKITVMQPARFRTAAPWNNVLVPIHPAYSDPNLPSRKYRSIYPGAERFSDGDINKFALQTYRLVQLDEPPFYFPLHRTALEAAMNKGQKLMKAVEEYGSWSDDVYLDEEDR</sequence>
<comment type="similarity">
    <text evidence="1">Belongs to the short-chain dehydrogenases/reductases (SDR) family.</text>
</comment>
<organism evidence="3 4">
    <name type="scientific">Rhizopogon vinicolor AM-OR11-026</name>
    <dbReference type="NCBI Taxonomy" id="1314800"/>
    <lineage>
        <taxon>Eukaryota</taxon>
        <taxon>Fungi</taxon>
        <taxon>Dikarya</taxon>
        <taxon>Basidiomycota</taxon>
        <taxon>Agaricomycotina</taxon>
        <taxon>Agaricomycetes</taxon>
        <taxon>Agaricomycetidae</taxon>
        <taxon>Boletales</taxon>
        <taxon>Suillineae</taxon>
        <taxon>Rhizopogonaceae</taxon>
        <taxon>Rhizopogon</taxon>
    </lineage>
</organism>
<dbReference type="AlphaFoldDB" id="A0A1B7N2M5"/>
<dbReference type="FunCoup" id="A0A1B7N2M5">
    <property type="interactions" value="311"/>
</dbReference>
<dbReference type="OrthoDB" id="1274115at2759"/>
<name>A0A1B7N2M5_9AGAM</name>
<dbReference type="PANTHER" id="PTHR43976">
    <property type="entry name" value="SHORT CHAIN DEHYDROGENASE"/>
    <property type="match status" value="1"/>
</dbReference>
<dbReference type="GO" id="GO:0016491">
    <property type="term" value="F:oxidoreductase activity"/>
    <property type="evidence" value="ECO:0007669"/>
    <property type="project" value="UniProtKB-KW"/>
</dbReference>
<evidence type="ECO:0000313" key="3">
    <source>
        <dbReference type="EMBL" id="OAX39108.1"/>
    </source>
</evidence>
<proteinExistence type="inferred from homology"/>
<keyword evidence="4" id="KW-1185">Reference proteome</keyword>
<protein>
    <submittedName>
        <fullName evidence="3">NAD(P)-binding protein</fullName>
    </submittedName>
</protein>